<feature type="compositionally biased region" description="Polar residues" evidence="3">
    <location>
        <begin position="1084"/>
        <end position="1093"/>
    </location>
</feature>
<feature type="coiled-coil region" evidence="2">
    <location>
        <begin position="530"/>
        <end position="803"/>
    </location>
</feature>
<evidence type="ECO:0000313" key="5">
    <source>
        <dbReference type="EMBL" id="CAL5134606.1"/>
    </source>
</evidence>
<feature type="compositionally biased region" description="Polar residues" evidence="3">
    <location>
        <begin position="287"/>
        <end position="307"/>
    </location>
</feature>
<dbReference type="Pfam" id="PF15070">
    <property type="entry name" value="GOLGA2L5"/>
    <property type="match status" value="1"/>
</dbReference>
<dbReference type="PANTHER" id="PTHR10881">
    <property type="entry name" value="GOLGIN SUBFAMILY A MEMBER-RELATED"/>
    <property type="match status" value="1"/>
</dbReference>
<dbReference type="GO" id="GO:0005801">
    <property type="term" value="C:cis-Golgi network"/>
    <property type="evidence" value="ECO:0007669"/>
    <property type="project" value="TreeGrafter"/>
</dbReference>
<dbReference type="EMBL" id="CAXLJL010000212">
    <property type="protein sequence ID" value="CAL5134606.1"/>
    <property type="molecule type" value="Genomic_DNA"/>
</dbReference>
<feature type="compositionally biased region" description="Polar residues" evidence="3">
    <location>
        <begin position="171"/>
        <end position="186"/>
    </location>
</feature>
<dbReference type="InterPro" id="IPR024858">
    <property type="entry name" value="GOLGA"/>
</dbReference>
<feature type="region of interest" description="Disordered" evidence="3">
    <location>
        <begin position="1082"/>
        <end position="1108"/>
    </location>
</feature>
<feature type="region of interest" description="Disordered" evidence="3">
    <location>
        <begin position="134"/>
        <end position="186"/>
    </location>
</feature>
<feature type="compositionally biased region" description="Polar residues" evidence="3">
    <location>
        <begin position="270"/>
        <end position="279"/>
    </location>
</feature>
<evidence type="ECO:0000256" key="3">
    <source>
        <dbReference type="SAM" id="MobiDB-lite"/>
    </source>
</evidence>
<feature type="coiled-coil region" evidence="2">
    <location>
        <begin position="357"/>
        <end position="503"/>
    </location>
</feature>
<dbReference type="GO" id="GO:0000137">
    <property type="term" value="C:Golgi cis cisterna"/>
    <property type="evidence" value="ECO:0007669"/>
    <property type="project" value="TreeGrafter"/>
</dbReference>
<evidence type="ECO:0000259" key="4">
    <source>
        <dbReference type="Pfam" id="PF15070"/>
    </source>
</evidence>
<dbReference type="AlphaFoldDB" id="A0AAV2TF01"/>
<sequence>MSEVSRSEKLAAAHLKLKRFQQAKVSKLHTREPSHESSTPSSVAVKFYTESNEADAGPFQNSSSGVPYQEPVYNPVSSTQPVLSGTNHSSAVANGNRAADSNTKQRSLMDYFSSSAGGDPPSFSVSFNSAGLEAGDRSRVAPSENTVPSPFTVPYGPPPQKLQPDEHLGLQPSSEFQPQIPTPTNSDKLYQTEREEKEDEHNESFENMPTAATEKIMQLSQQLNGILQTSEELTSSFNLGLPGEDVVMDGYNLGHVTGTDQMFNSSMTASVMTNQSSPEVPSLSRPYLSQSDIKRSGSPTSVHSATISSNYERNVELASMLEKRGRAHERALARLTVIEEQSTRAVSQAASERANIEAAAKRDLSKLQEQIRAHAQTIGALVAEKTELQTKVAHLERLSENRLQEIEDISKRMESLRQQSLELEHTAAAAKNDLEKSIASNTELNYQLDRSKGETKREKSLRENLEAELQEAHSRLNAKVNDITQLELNVNDLRRQLELAQVYANQLSSPASSSAVFEVDASGAQTADTMENHLAEKAALTNRIQELEASISQASNERSQLESQYQAYVAQVEQQVGNLRNQLLESNKSNNELQLSLDTAQRQLREKADELATSKGQLELAQTQLASQSAGASSALSVASPDLSHRVDDLEEQLKKKTAEAETLTSEIDGLKAQLTAAKKTISEKEALLADRDVVLETATSERTALSRAMEQNRTLKQQLVELQDAFVNMSNKNMELTTEIQGLEHALKESKNLQTDYRGQLERLQEHYAKHEHENSSLRQAYELLSAELAKAQKSSDKVEEVKMERSSVLTSEAKMPALLVDVSSKGTQDTQLMTELKKSHRTIDHLSQRVEVLDSLVSKIRALCDFLESQEISPVTATSSADRVLPSISDDAGPLELIAHTDRLARSLIRSRNEEVAVQAKQNHDNLTALEQLPTLEEWVKLQAAHSQLEAKFLDCMDKLSHVSEERTRLEETVAQLEMEASTVGEYVTLFMHRRAAAARRARAREQLLSRLVQDRRRLRSRLNNMSKVIHALEKDKQLTAKDGSDSQDDDHKAPESAPEPSEESRKVFFDEFHQLLEEVSPNENESQTEAGFSPLSDEDAGINDEDHQSQELADDANVFEVHTAKTERPQITLEQLRKQALQHDCPNCKCCVGTLLEV</sequence>
<protein>
    <recommendedName>
        <fullName evidence="4">Golgin subfamily A conserved domain-containing protein</fullName>
    </recommendedName>
</protein>
<feature type="domain" description="Golgin subfamily A conserved" evidence="4">
    <location>
        <begin position="603"/>
        <end position="1034"/>
    </location>
</feature>
<reference evidence="5" key="1">
    <citation type="submission" date="2024-06" db="EMBL/GenBank/DDBJ databases">
        <authorList>
            <person name="Liu X."/>
            <person name="Lenzi L."/>
            <person name="Haldenby T S."/>
            <person name="Uol C."/>
        </authorList>
    </citation>
    <scope>NUCLEOTIDE SEQUENCE</scope>
</reference>
<feature type="region of interest" description="Disordered" evidence="3">
    <location>
        <begin position="1033"/>
        <end position="1067"/>
    </location>
</feature>
<feature type="region of interest" description="Disordered" evidence="3">
    <location>
        <begin position="24"/>
        <end position="120"/>
    </location>
</feature>
<dbReference type="GO" id="GO:0007030">
    <property type="term" value="P:Golgi organization"/>
    <property type="evidence" value="ECO:0007669"/>
    <property type="project" value="TreeGrafter"/>
</dbReference>
<evidence type="ECO:0000313" key="6">
    <source>
        <dbReference type="Proteomes" id="UP001497525"/>
    </source>
</evidence>
<name>A0AAV2TF01_CALDB</name>
<feature type="compositionally biased region" description="Basic and acidic residues" evidence="3">
    <location>
        <begin position="1033"/>
        <end position="1057"/>
    </location>
</feature>
<dbReference type="PANTHER" id="PTHR10881:SF46">
    <property type="entry name" value="GOLGIN SUBFAMILY A MEMBER 2"/>
    <property type="match status" value="1"/>
</dbReference>
<dbReference type="InterPro" id="IPR043976">
    <property type="entry name" value="GOLGA_cons_dom"/>
</dbReference>
<comment type="caution">
    <text evidence="5">The sequence shown here is derived from an EMBL/GenBank/DDBJ whole genome shotgun (WGS) entry which is preliminary data.</text>
</comment>
<dbReference type="GO" id="GO:0032580">
    <property type="term" value="C:Golgi cisterna membrane"/>
    <property type="evidence" value="ECO:0007669"/>
    <property type="project" value="TreeGrafter"/>
</dbReference>
<proteinExistence type="predicted"/>
<feature type="compositionally biased region" description="Polar residues" evidence="3">
    <location>
        <begin position="75"/>
        <end position="116"/>
    </location>
</feature>
<organism evidence="5 6">
    <name type="scientific">Calicophoron daubneyi</name>
    <name type="common">Rumen fluke</name>
    <name type="synonym">Paramphistomum daubneyi</name>
    <dbReference type="NCBI Taxonomy" id="300641"/>
    <lineage>
        <taxon>Eukaryota</taxon>
        <taxon>Metazoa</taxon>
        <taxon>Spiralia</taxon>
        <taxon>Lophotrochozoa</taxon>
        <taxon>Platyhelminthes</taxon>
        <taxon>Trematoda</taxon>
        <taxon>Digenea</taxon>
        <taxon>Plagiorchiida</taxon>
        <taxon>Pronocephalata</taxon>
        <taxon>Paramphistomoidea</taxon>
        <taxon>Paramphistomidae</taxon>
        <taxon>Calicophoron</taxon>
    </lineage>
</organism>
<dbReference type="Proteomes" id="UP001497525">
    <property type="component" value="Unassembled WGS sequence"/>
</dbReference>
<gene>
    <name evidence="5" type="ORF">CDAUBV1_LOCUS8389</name>
</gene>
<evidence type="ECO:0000256" key="1">
    <source>
        <dbReference type="ARBA" id="ARBA00023054"/>
    </source>
</evidence>
<evidence type="ECO:0000256" key="2">
    <source>
        <dbReference type="SAM" id="Coils"/>
    </source>
</evidence>
<accession>A0AAV2TF01</accession>
<feature type="region of interest" description="Disordered" evidence="3">
    <location>
        <begin position="270"/>
        <end position="307"/>
    </location>
</feature>
<keyword evidence="1 2" id="KW-0175">Coiled coil</keyword>